<dbReference type="EMBL" id="JBIAZU010000001">
    <property type="protein sequence ID" value="MFF5288426.1"/>
    <property type="molecule type" value="Genomic_DNA"/>
</dbReference>
<keyword evidence="5" id="KW-1185">Reference proteome</keyword>
<organism evidence="4 5">
    <name type="scientific">Paractinoplanes globisporus</name>
    <dbReference type="NCBI Taxonomy" id="113565"/>
    <lineage>
        <taxon>Bacteria</taxon>
        <taxon>Bacillati</taxon>
        <taxon>Actinomycetota</taxon>
        <taxon>Actinomycetes</taxon>
        <taxon>Micromonosporales</taxon>
        <taxon>Micromonosporaceae</taxon>
        <taxon>Paractinoplanes</taxon>
    </lineage>
</organism>
<dbReference type="Pfam" id="PF14016">
    <property type="entry name" value="DUF4232"/>
    <property type="match status" value="1"/>
</dbReference>
<protein>
    <submittedName>
        <fullName evidence="4">DUF4232 domain-containing protein</fullName>
    </submittedName>
</protein>
<evidence type="ECO:0000313" key="4">
    <source>
        <dbReference type="EMBL" id="MFF5288426.1"/>
    </source>
</evidence>
<gene>
    <name evidence="4" type="ORF">ACFY35_03245</name>
</gene>
<dbReference type="Proteomes" id="UP001602245">
    <property type="component" value="Unassembled WGS sequence"/>
</dbReference>
<dbReference type="RefSeq" id="WP_157295746.1">
    <property type="nucleotide sequence ID" value="NZ_JBIAZU010000001.1"/>
</dbReference>
<proteinExistence type="predicted"/>
<dbReference type="PROSITE" id="PS51257">
    <property type="entry name" value="PROKAR_LIPOPROTEIN"/>
    <property type="match status" value="1"/>
</dbReference>
<feature type="compositionally biased region" description="Low complexity" evidence="1">
    <location>
        <begin position="51"/>
        <end position="61"/>
    </location>
</feature>
<feature type="region of interest" description="Disordered" evidence="1">
    <location>
        <begin position="27"/>
        <end position="61"/>
    </location>
</feature>
<dbReference type="InterPro" id="IPR025326">
    <property type="entry name" value="DUF4232"/>
</dbReference>
<evidence type="ECO:0000259" key="3">
    <source>
        <dbReference type="Pfam" id="PF14016"/>
    </source>
</evidence>
<keyword evidence="2" id="KW-0732">Signal</keyword>
<comment type="caution">
    <text evidence="4">The sequence shown here is derived from an EMBL/GenBank/DDBJ whole genome shotgun (WGS) entry which is preliminary data.</text>
</comment>
<feature type="chain" id="PRO_5045301388" evidence="2">
    <location>
        <begin position="22"/>
        <end position="208"/>
    </location>
</feature>
<evidence type="ECO:0000256" key="2">
    <source>
        <dbReference type="SAM" id="SignalP"/>
    </source>
</evidence>
<reference evidence="4 5" key="1">
    <citation type="submission" date="2024-10" db="EMBL/GenBank/DDBJ databases">
        <title>The Natural Products Discovery Center: Release of the First 8490 Sequenced Strains for Exploring Actinobacteria Biosynthetic Diversity.</title>
        <authorList>
            <person name="Kalkreuter E."/>
            <person name="Kautsar S.A."/>
            <person name="Yang D."/>
            <person name="Bader C.D."/>
            <person name="Teijaro C.N."/>
            <person name="Fluegel L."/>
            <person name="Davis C.M."/>
            <person name="Simpson J.R."/>
            <person name="Lauterbach L."/>
            <person name="Steele A.D."/>
            <person name="Gui C."/>
            <person name="Meng S."/>
            <person name="Li G."/>
            <person name="Viehrig K."/>
            <person name="Ye F."/>
            <person name="Su P."/>
            <person name="Kiefer A.F."/>
            <person name="Nichols A."/>
            <person name="Cepeda A.J."/>
            <person name="Yan W."/>
            <person name="Fan B."/>
            <person name="Jiang Y."/>
            <person name="Adhikari A."/>
            <person name="Zheng C.-J."/>
            <person name="Schuster L."/>
            <person name="Cowan T.M."/>
            <person name="Smanski M.J."/>
            <person name="Chevrette M.G."/>
            <person name="De Carvalho L.P.S."/>
            <person name="Shen B."/>
        </authorList>
    </citation>
    <scope>NUCLEOTIDE SEQUENCE [LARGE SCALE GENOMIC DNA]</scope>
    <source>
        <strain evidence="4 5">NPDC000087</strain>
    </source>
</reference>
<feature type="signal peptide" evidence="2">
    <location>
        <begin position="1"/>
        <end position="21"/>
    </location>
</feature>
<evidence type="ECO:0000313" key="5">
    <source>
        <dbReference type="Proteomes" id="UP001602245"/>
    </source>
</evidence>
<evidence type="ECO:0000256" key="1">
    <source>
        <dbReference type="SAM" id="MobiDB-lite"/>
    </source>
</evidence>
<feature type="domain" description="DUF4232" evidence="3">
    <location>
        <begin position="70"/>
        <end position="199"/>
    </location>
</feature>
<sequence length="208" mass="21045">MRRFVYVLAAASLLLATACSNDDPPVTADNKSTWVVPSGAGTEPTIPSNRTSEAPAATGGTAAASGVARCRTADLRAGTGNVEANAGVLYLSLVFTNKSAAKCSLTGYPTVSWISAKTGRTVNKPFAPDTGEATTTVVLAPGAQAHATLAFHQPGEVDPAKCKSVNVKGYQVVPPQQSTSIFVKGPTVACSSTGINTGKVLAIVPGAV</sequence>
<name>A0ABW6W627_9ACTN</name>
<accession>A0ABW6W627</accession>